<gene>
    <name evidence="3" type="ORF">FPE_LOCUS2050</name>
</gene>
<dbReference type="InterPro" id="IPR002885">
    <property type="entry name" value="PPR_rpt"/>
</dbReference>
<dbReference type="PANTHER" id="PTHR31968">
    <property type="entry name" value="SERINE/ARGININE-RELATED PROTEIN 53"/>
    <property type="match status" value="1"/>
</dbReference>
<sequence length="175" mass="19575">MEDDKLAAYYDELTQKGGGAARFKQGLGFSSNTPANNTVTPRGSALPTSSSFLSSLVKASHSQWRYRHDPIVYYAMLQVLSKTKLCQGAKRVLQLMVKRKIECRPEDFGCAMISFSRAGDIRKAMQILTLMQKAGVELDLSICNTTIYALVKGHNLEKALKFLERIQVFVSYLEL</sequence>
<dbReference type="InterPro" id="IPR011990">
    <property type="entry name" value="TPR-like_helical_dom_sf"/>
</dbReference>
<dbReference type="InterPro" id="IPR057027">
    <property type="entry name" value="TPR_mt"/>
</dbReference>
<dbReference type="Pfam" id="PF23276">
    <property type="entry name" value="TPR_24"/>
    <property type="match status" value="1"/>
</dbReference>
<dbReference type="GO" id="GO:0005634">
    <property type="term" value="C:nucleus"/>
    <property type="evidence" value="ECO:0007669"/>
    <property type="project" value="TreeGrafter"/>
</dbReference>
<protein>
    <recommendedName>
        <fullName evidence="2">Pentatricopeptide repeat-containing protein-mitochondrial domain-containing protein</fullName>
    </recommendedName>
</protein>
<dbReference type="InterPro" id="IPR034604">
    <property type="entry name" value="SRRP53"/>
</dbReference>
<evidence type="ECO:0000259" key="2">
    <source>
        <dbReference type="Pfam" id="PF23276"/>
    </source>
</evidence>
<keyword evidence="1" id="KW-0677">Repeat</keyword>
<dbReference type="GO" id="GO:0005737">
    <property type="term" value="C:cytoplasm"/>
    <property type="evidence" value="ECO:0007669"/>
    <property type="project" value="TreeGrafter"/>
</dbReference>
<dbReference type="PANTHER" id="PTHR31968:SF4">
    <property type="entry name" value="SERINE_ARGININE-RELATED PROTEIN 53"/>
    <property type="match status" value="1"/>
</dbReference>
<evidence type="ECO:0000256" key="1">
    <source>
        <dbReference type="ARBA" id="ARBA00022737"/>
    </source>
</evidence>
<evidence type="ECO:0000313" key="3">
    <source>
        <dbReference type="EMBL" id="CAI9754619.1"/>
    </source>
</evidence>
<dbReference type="GO" id="GO:0000380">
    <property type="term" value="P:alternative mRNA splicing, via spliceosome"/>
    <property type="evidence" value="ECO:0007669"/>
    <property type="project" value="InterPro"/>
</dbReference>
<accession>A0AAD1YNL4</accession>
<feature type="domain" description="Pentatricopeptide repeat-containing protein-mitochondrial" evidence="2">
    <location>
        <begin position="77"/>
        <end position="165"/>
    </location>
</feature>
<proteinExistence type="predicted"/>
<dbReference type="Proteomes" id="UP000834106">
    <property type="component" value="Chromosome 1"/>
</dbReference>
<name>A0AAD1YNL4_9LAMI</name>
<reference evidence="3" key="1">
    <citation type="submission" date="2023-05" db="EMBL/GenBank/DDBJ databases">
        <authorList>
            <person name="Huff M."/>
        </authorList>
    </citation>
    <scope>NUCLEOTIDE SEQUENCE</scope>
</reference>
<dbReference type="NCBIfam" id="TIGR00756">
    <property type="entry name" value="PPR"/>
    <property type="match status" value="1"/>
</dbReference>
<evidence type="ECO:0000313" key="4">
    <source>
        <dbReference type="Proteomes" id="UP000834106"/>
    </source>
</evidence>
<organism evidence="3 4">
    <name type="scientific">Fraxinus pennsylvanica</name>
    <dbReference type="NCBI Taxonomy" id="56036"/>
    <lineage>
        <taxon>Eukaryota</taxon>
        <taxon>Viridiplantae</taxon>
        <taxon>Streptophyta</taxon>
        <taxon>Embryophyta</taxon>
        <taxon>Tracheophyta</taxon>
        <taxon>Spermatophyta</taxon>
        <taxon>Magnoliopsida</taxon>
        <taxon>eudicotyledons</taxon>
        <taxon>Gunneridae</taxon>
        <taxon>Pentapetalae</taxon>
        <taxon>asterids</taxon>
        <taxon>lamiids</taxon>
        <taxon>Lamiales</taxon>
        <taxon>Oleaceae</taxon>
        <taxon>Oleeae</taxon>
        <taxon>Fraxinus</taxon>
    </lineage>
</organism>
<dbReference type="Gene3D" id="1.25.40.10">
    <property type="entry name" value="Tetratricopeptide repeat domain"/>
    <property type="match status" value="1"/>
</dbReference>
<dbReference type="EMBL" id="OU503036">
    <property type="protein sequence ID" value="CAI9754619.1"/>
    <property type="molecule type" value="Genomic_DNA"/>
</dbReference>
<keyword evidence="4" id="KW-1185">Reference proteome</keyword>
<dbReference type="AlphaFoldDB" id="A0AAD1YNL4"/>